<organism evidence="1 2">
    <name type="scientific">Catharanthus roseus</name>
    <name type="common">Madagascar periwinkle</name>
    <name type="synonym">Vinca rosea</name>
    <dbReference type="NCBI Taxonomy" id="4058"/>
    <lineage>
        <taxon>Eukaryota</taxon>
        <taxon>Viridiplantae</taxon>
        <taxon>Streptophyta</taxon>
        <taxon>Embryophyta</taxon>
        <taxon>Tracheophyta</taxon>
        <taxon>Spermatophyta</taxon>
        <taxon>Magnoliopsida</taxon>
        <taxon>eudicotyledons</taxon>
        <taxon>Gunneridae</taxon>
        <taxon>Pentapetalae</taxon>
        <taxon>asterids</taxon>
        <taxon>lamiids</taxon>
        <taxon>Gentianales</taxon>
        <taxon>Apocynaceae</taxon>
        <taxon>Rauvolfioideae</taxon>
        <taxon>Vinceae</taxon>
        <taxon>Catharanthinae</taxon>
        <taxon>Catharanthus</taxon>
    </lineage>
</organism>
<proteinExistence type="predicted"/>
<protein>
    <submittedName>
        <fullName evidence="1">Uncharacterized protein</fullName>
    </submittedName>
</protein>
<name>A0ACC0BHT0_CATRO</name>
<dbReference type="Proteomes" id="UP001060085">
    <property type="component" value="Linkage Group LG03"/>
</dbReference>
<evidence type="ECO:0000313" key="2">
    <source>
        <dbReference type="Proteomes" id="UP001060085"/>
    </source>
</evidence>
<accession>A0ACC0BHT0</accession>
<dbReference type="EMBL" id="CM044703">
    <property type="protein sequence ID" value="KAI5672202.1"/>
    <property type="molecule type" value="Genomic_DNA"/>
</dbReference>
<evidence type="ECO:0000313" key="1">
    <source>
        <dbReference type="EMBL" id="KAI5672202.1"/>
    </source>
</evidence>
<comment type="caution">
    <text evidence="1">The sequence shown here is derived from an EMBL/GenBank/DDBJ whole genome shotgun (WGS) entry which is preliminary data.</text>
</comment>
<gene>
    <name evidence="1" type="ORF">M9H77_12566</name>
</gene>
<reference evidence="2" key="1">
    <citation type="journal article" date="2023" name="Nat. Plants">
        <title>Single-cell RNA sequencing provides a high-resolution roadmap for understanding the multicellular compartmentation of specialized metabolism.</title>
        <authorList>
            <person name="Sun S."/>
            <person name="Shen X."/>
            <person name="Li Y."/>
            <person name="Li Y."/>
            <person name="Wang S."/>
            <person name="Li R."/>
            <person name="Zhang H."/>
            <person name="Shen G."/>
            <person name="Guo B."/>
            <person name="Wei J."/>
            <person name="Xu J."/>
            <person name="St-Pierre B."/>
            <person name="Chen S."/>
            <person name="Sun C."/>
        </authorList>
    </citation>
    <scope>NUCLEOTIDE SEQUENCE [LARGE SCALE GENOMIC DNA]</scope>
</reference>
<keyword evidence="2" id="KW-1185">Reference proteome</keyword>
<sequence>MFIPRFELLDFRWIYQEGAIVSGSSGTSPSSSYSLKEIVLERDPIPVIDLSDSETVEGPVGEAAGQQISELREEISRVDALFCVARQAAARAAMLETELVKVQEVYAARKIEIQELVDGFGSLSSSSLVLLGIQWIELASSWSPDQELLVADTLRRSRPRIGNMSDLRSSNHADGAVSENSQSRQPELISENTPHPEQAMYTVMENFMIRMTELLETSMAIRRHERWLRASQAQALKNQPWTWTDFQEELKMEYIPRWVRHVRDQCPEMHQDPPEMSRRTGRPPAMKGATEERSDKPQVKAKVYTLDGLPVDTEAEVVEGDFLRAYDNSGRSISRSSKDRAVIDWTQPKIPVERQRIELYMASPRTKASSDGVDDLDSGEWIYLKRDVVLWKAWPNWCTWTQHHALRWDGKLVESKAGLETMVGPRKDLISGFDSDDLVVGSGHCPGNPIVALIVSLHSVVELR</sequence>